<feature type="transmembrane region" description="Helical" evidence="1">
    <location>
        <begin position="75"/>
        <end position="95"/>
    </location>
</feature>
<name>A0A6M3M7P2_9ZZZZ</name>
<dbReference type="Pfam" id="PF16085">
    <property type="entry name" value="Phage_holin_3_5"/>
    <property type="match status" value="1"/>
</dbReference>
<dbReference type="InterPro" id="IPR032128">
    <property type="entry name" value="Pyocin_R2_holin"/>
</dbReference>
<organism evidence="2">
    <name type="scientific">viral metagenome</name>
    <dbReference type="NCBI Taxonomy" id="1070528"/>
    <lineage>
        <taxon>unclassified sequences</taxon>
        <taxon>metagenomes</taxon>
        <taxon>organismal metagenomes</taxon>
    </lineage>
</organism>
<keyword evidence="1" id="KW-0812">Transmembrane</keyword>
<evidence type="ECO:0000256" key="1">
    <source>
        <dbReference type="SAM" id="Phobius"/>
    </source>
</evidence>
<reference evidence="2" key="1">
    <citation type="submission" date="2020-03" db="EMBL/GenBank/DDBJ databases">
        <title>The deep terrestrial virosphere.</title>
        <authorList>
            <person name="Holmfeldt K."/>
            <person name="Nilsson E."/>
            <person name="Simone D."/>
            <person name="Lopez-Fernandez M."/>
            <person name="Wu X."/>
            <person name="de Brujin I."/>
            <person name="Lundin D."/>
            <person name="Andersson A."/>
            <person name="Bertilsson S."/>
            <person name="Dopson M."/>
        </authorList>
    </citation>
    <scope>NUCLEOTIDE SEQUENCE</scope>
    <source>
        <strain evidence="2">MM171A00115</strain>
    </source>
</reference>
<dbReference type="EMBL" id="MT143707">
    <property type="protein sequence ID" value="QJB01306.1"/>
    <property type="molecule type" value="Genomic_DNA"/>
</dbReference>
<keyword evidence="1" id="KW-0472">Membrane</keyword>
<feature type="transmembrane region" description="Helical" evidence="1">
    <location>
        <begin position="48"/>
        <end position="69"/>
    </location>
</feature>
<accession>A0A6M3M7P2</accession>
<keyword evidence="1" id="KW-1133">Transmembrane helix</keyword>
<sequence length="117" mass="12634">MSTEQQMQQGLEHLPMWVLILVAVAGLVGEMRQADVPGIAMAEIIKRVLLRFGSSALFGMAALMVSMYFWNNVYLAGGIAIGIGLLGADIVGGIYARWVAKRAGLCDVPKPDRDDRA</sequence>
<gene>
    <name evidence="2" type="ORF">MM171A00115_0059</name>
</gene>
<proteinExistence type="predicted"/>
<protein>
    <submittedName>
        <fullName evidence="2">Putative holin</fullName>
    </submittedName>
</protein>
<feature type="transmembrane region" description="Helical" evidence="1">
    <location>
        <begin position="12"/>
        <end position="28"/>
    </location>
</feature>
<dbReference type="AlphaFoldDB" id="A0A6M3M7P2"/>
<evidence type="ECO:0000313" key="2">
    <source>
        <dbReference type="EMBL" id="QJB01306.1"/>
    </source>
</evidence>